<comment type="similarity">
    <text evidence="1">Belongs to the glycosyl hydrolase 43 family.</text>
</comment>
<dbReference type="KEGG" id="hlt:I7X12_18360"/>
<evidence type="ECO:0000256" key="3">
    <source>
        <dbReference type="ARBA" id="ARBA00023295"/>
    </source>
</evidence>
<dbReference type="OrthoDB" id="284300at2157"/>
<accession>A0A7T3FXT7</accession>
<sequence>MRYENPILPGFHPDPTICRVDGTFYLATSSFEYFPGVPLYRSETLVDWEPIGHALTRDSQLPLGGVGPSGGIFAPTLRHHDGTFYLVTTNVNDDGHVLVSADDPTGEWSDPTLIDAPGFDPDLFFEDDTCYFTYHEEDTENPIRQAEIDVETGEIGESRTIWTGFRDPHVEAPHIYERDGTYHLILAEGGTHAGHMVVSARADDPTGPYEGCPDNPVLTHWGRPRADIRAVGHADLVADGSGNWWLVCLGIRQRGPWPRYHHLGRETFLAPVTWEDGWPVVNDGNPIRAEMDGPLPGERRTGTDPVEHTETEFADGLGVEWQFRRNPDHERYRTDADGLRLRGGPERLDEAGATFVGRRQTAFDCRADLSLSFDPADGEEAGLAVLANERHHYQLGVTRRDGRREAVVRLRIGDATDVVGRTLVGPSTDLAVVADTDDYRFLVDGEALASAATRYLSTEVATGFTGVFLGPYATGHGTTCESDALVERFAYESRTR</sequence>
<keyword evidence="6" id="KW-1185">Reference proteome</keyword>
<feature type="domain" description="Beta-xylosidase C-terminal Concanavalin A-like" evidence="4">
    <location>
        <begin position="313"/>
        <end position="492"/>
    </location>
</feature>
<dbReference type="SUPFAM" id="SSF49899">
    <property type="entry name" value="Concanavalin A-like lectins/glucanases"/>
    <property type="match status" value="1"/>
</dbReference>
<dbReference type="GO" id="GO:0004553">
    <property type="term" value="F:hydrolase activity, hydrolyzing O-glycosyl compounds"/>
    <property type="evidence" value="ECO:0007669"/>
    <property type="project" value="InterPro"/>
</dbReference>
<dbReference type="PANTHER" id="PTHR42812">
    <property type="entry name" value="BETA-XYLOSIDASE"/>
    <property type="match status" value="1"/>
</dbReference>
<dbReference type="SUPFAM" id="SSF75005">
    <property type="entry name" value="Arabinanase/levansucrase/invertase"/>
    <property type="match status" value="1"/>
</dbReference>
<dbReference type="Gene3D" id="2.60.120.200">
    <property type="match status" value="1"/>
</dbReference>
<keyword evidence="2 5" id="KW-0378">Hydrolase</keyword>
<gene>
    <name evidence="5" type="ORF">I7X12_18360</name>
</gene>
<dbReference type="PANTHER" id="PTHR42812:SF12">
    <property type="entry name" value="BETA-XYLOSIDASE-RELATED"/>
    <property type="match status" value="1"/>
</dbReference>
<dbReference type="InterPro" id="IPR023296">
    <property type="entry name" value="Glyco_hydro_beta-prop_sf"/>
</dbReference>
<dbReference type="Pfam" id="PF17851">
    <property type="entry name" value="GH43_C2"/>
    <property type="match status" value="1"/>
</dbReference>
<dbReference type="Gene3D" id="2.115.10.20">
    <property type="entry name" value="Glycosyl hydrolase domain, family 43"/>
    <property type="match status" value="1"/>
</dbReference>
<dbReference type="InterPro" id="IPR006710">
    <property type="entry name" value="Glyco_hydro_43"/>
</dbReference>
<dbReference type="InterPro" id="IPR051795">
    <property type="entry name" value="Glycosyl_Hydrlase_43"/>
</dbReference>
<organism evidence="5 6">
    <name type="scientific">Halosimplex litoreum</name>
    <dbReference type="NCBI Taxonomy" id="1198301"/>
    <lineage>
        <taxon>Archaea</taxon>
        <taxon>Methanobacteriati</taxon>
        <taxon>Methanobacteriota</taxon>
        <taxon>Stenosarchaea group</taxon>
        <taxon>Halobacteria</taxon>
        <taxon>Halobacteriales</taxon>
        <taxon>Haloarculaceae</taxon>
        <taxon>Halosimplex</taxon>
    </lineage>
</organism>
<keyword evidence="3" id="KW-0326">Glycosidase</keyword>
<dbReference type="RefSeq" id="WP_198061463.1">
    <property type="nucleotide sequence ID" value="NZ_CP065856.1"/>
</dbReference>
<proteinExistence type="inferred from homology"/>
<dbReference type="EMBL" id="CP065856">
    <property type="protein sequence ID" value="QPV62665.1"/>
    <property type="molecule type" value="Genomic_DNA"/>
</dbReference>
<dbReference type="Pfam" id="PF04616">
    <property type="entry name" value="Glyco_hydro_43"/>
    <property type="match status" value="1"/>
</dbReference>
<dbReference type="CDD" id="cd18617">
    <property type="entry name" value="GH43_XynB-like"/>
    <property type="match status" value="1"/>
</dbReference>
<dbReference type="AlphaFoldDB" id="A0A7T3FXT7"/>
<protein>
    <submittedName>
        <fullName evidence="5">Glycoside hydrolase family 43 protein</fullName>
    </submittedName>
</protein>
<name>A0A7T3FXT7_9EURY</name>
<dbReference type="GO" id="GO:0005975">
    <property type="term" value="P:carbohydrate metabolic process"/>
    <property type="evidence" value="ECO:0007669"/>
    <property type="project" value="InterPro"/>
</dbReference>
<evidence type="ECO:0000313" key="6">
    <source>
        <dbReference type="Proteomes" id="UP000595001"/>
    </source>
</evidence>
<evidence type="ECO:0000256" key="2">
    <source>
        <dbReference type="ARBA" id="ARBA00022801"/>
    </source>
</evidence>
<evidence type="ECO:0000256" key="1">
    <source>
        <dbReference type="ARBA" id="ARBA00009865"/>
    </source>
</evidence>
<reference evidence="5 6" key="1">
    <citation type="submission" date="2020-12" db="EMBL/GenBank/DDBJ databases">
        <title>Halosimplex halophilum sp. nov. and Halosimplex salinum sp. nov., two new members of the genus Halosimplex.</title>
        <authorList>
            <person name="Cui H.L."/>
        </authorList>
    </citation>
    <scope>NUCLEOTIDE SEQUENCE [LARGE SCALE GENOMIC DNA]</scope>
    <source>
        <strain evidence="5 6">YGH94</strain>
    </source>
</reference>
<dbReference type="InterPro" id="IPR041542">
    <property type="entry name" value="GH43_C2"/>
</dbReference>
<dbReference type="InterPro" id="IPR013320">
    <property type="entry name" value="ConA-like_dom_sf"/>
</dbReference>
<dbReference type="Proteomes" id="UP000595001">
    <property type="component" value="Chromosome"/>
</dbReference>
<evidence type="ECO:0000259" key="4">
    <source>
        <dbReference type="Pfam" id="PF17851"/>
    </source>
</evidence>
<dbReference type="GeneID" id="60590499"/>
<evidence type="ECO:0000313" key="5">
    <source>
        <dbReference type="EMBL" id="QPV62665.1"/>
    </source>
</evidence>